<dbReference type="OrthoDB" id="9815896at2"/>
<sequence length="140" mass="16163">MLGKFISNSEDETIQIAIKFSELLKPGDVVALYGELGSGKTRFVQGVCKGLGVSETVNSPTFIIMNKYEGRLTVYHFDFYRVNSIDEIIDLGFREFVYNDAVSLIEWAEVAYEILPEKRYEVYLRFTDEENKREIEIVKL</sequence>
<keyword evidence="12" id="KW-1185">Reference proteome</keyword>
<keyword evidence="4" id="KW-0963">Cytoplasm</keyword>
<evidence type="ECO:0000313" key="12">
    <source>
        <dbReference type="Proteomes" id="UP000199197"/>
    </source>
</evidence>
<dbReference type="Proteomes" id="UP000199197">
    <property type="component" value="Unassembled WGS sequence"/>
</dbReference>
<keyword evidence="5" id="KW-0819">tRNA processing</keyword>
<dbReference type="EMBL" id="CZVW01000008">
    <property type="protein sequence ID" value="CUT00710.1"/>
    <property type="molecule type" value="Genomic_DNA"/>
</dbReference>
<evidence type="ECO:0000256" key="3">
    <source>
        <dbReference type="ARBA" id="ARBA00019010"/>
    </source>
</evidence>
<evidence type="ECO:0000256" key="1">
    <source>
        <dbReference type="ARBA" id="ARBA00004496"/>
    </source>
</evidence>
<dbReference type="Gene3D" id="3.40.50.300">
    <property type="entry name" value="P-loop containing nucleotide triphosphate hydrolases"/>
    <property type="match status" value="1"/>
</dbReference>
<dbReference type="PANTHER" id="PTHR33540:SF2">
    <property type="entry name" value="TRNA THREONYLCARBAMOYLADENOSINE BIOSYNTHESIS PROTEIN TSAE"/>
    <property type="match status" value="1"/>
</dbReference>
<keyword evidence="9" id="KW-0460">Magnesium</keyword>
<dbReference type="GO" id="GO:0046872">
    <property type="term" value="F:metal ion binding"/>
    <property type="evidence" value="ECO:0007669"/>
    <property type="project" value="UniProtKB-KW"/>
</dbReference>
<organism evidence="11 12">
    <name type="scientific">Candidatus Chryseopegocella kryptomonas</name>
    <dbReference type="NCBI Taxonomy" id="1633643"/>
    <lineage>
        <taxon>Bacteria</taxon>
        <taxon>Pseudomonadati</taxon>
        <taxon>Candidatus Kryptoniota</taxon>
        <taxon>Candidatus Chryseopegocella</taxon>
    </lineage>
</organism>
<dbReference type="PANTHER" id="PTHR33540">
    <property type="entry name" value="TRNA THREONYLCARBAMOYLADENOSINE BIOSYNTHESIS PROTEIN TSAE"/>
    <property type="match status" value="1"/>
</dbReference>
<reference evidence="12" key="1">
    <citation type="submission" date="2015-11" db="EMBL/GenBank/DDBJ databases">
        <authorList>
            <person name="Varghese N."/>
        </authorList>
    </citation>
    <scope>NUCLEOTIDE SEQUENCE [LARGE SCALE GENOMIC DNA]</scope>
    <source>
        <strain evidence="12">JGI-23</strain>
    </source>
</reference>
<dbReference type="GO" id="GO:0005737">
    <property type="term" value="C:cytoplasm"/>
    <property type="evidence" value="ECO:0007669"/>
    <property type="project" value="UniProtKB-SubCell"/>
</dbReference>
<dbReference type="SUPFAM" id="SSF52540">
    <property type="entry name" value="P-loop containing nucleoside triphosphate hydrolases"/>
    <property type="match status" value="1"/>
</dbReference>
<dbReference type="RefSeq" id="WP_092349149.1">
    <property type="nucleotide sequence ID" value="NZ_CZVW01000008.1"/>
</dbReference>
<comment type="subcellular location">
    <subcellularLocation>
        <location evidence="1">Cytoplasm</location>
    </subcellularLocation>
</comment>
<dbReference type="GO" id="GO:0002949">
    <property type="term" value="P:tRNA threonylcarbamoyladenosine modification"/>
    <property type="evidence" value="ECO:0007669"/>
    <property type="project" value="InterPro"/>
</dbReference>
<keyword evidence="7" id="KW-0547">Nucleotide-binding</keyword>
<evidence type="ECO:0000313" key="11">
    <source>
        <dbReference type="EMBL" id="CUT00710.1"/>
    </source>
</evidence>
<keyword evidence="8" id="KW-0067">ATP-binding</keyword>
<accession>A0A0P1MYC1</accession>
<evidence type="ECO:0000256" key="5">
    <source>
        <dbReference type="ARBA" id="ARBA00022694"/>
    </source>
</evidence>
<comment type="similarity">
    <text evidence="2">Belongs to the TsaE family.</text>
</comment>
<dbReference type="InterPro" id="IPR003442">
    <property type="entry name" value="T6A_TsaE"/>
</dbReference>
<dbReference type="InterPro" id="IPR027417">
    <property type="entry name" value="P-loop_NTPase"/>
</dbReference>
<dbReference type="AlphaFoldDB" id="A0A0P1MYC1"/>
<evidence type="ECO:0000256" key="4">
    <source>
        <dbReference type="ARBA" id="ARBA00022490"/>
    </source>
</evidence>
<evidence type="ECO:0000256" key="10">
    <source>
        <dbReference type="ARBA" id="ARBA00032441"/>
    </source>
</evidence>
<evidence type="ECO:0000256" key="8">
    <source>
        <dbReference type="ARBA" id="ARBA00022840"/>
    </source>
</evidence>
<proteinExistence type="inferred from homology"/>
<dbReference type="NCBIfam" id="TIGR00150">
    <property type="entry name" value="T6A_YjeE"/>
    <property type="match status" value="1"/>
</dbReference>
<evidence type="ECO:0000256" key="9">
    <source>
        <dbReference type="ARBA" id="ARBA00022842"/>
    </source>
</evidence>
<evidence type="ECO:0000256" key="6">
    <source>
        <dbReference type="ARBA" id="ARBA00022723"/>
    </source>
</evidence>
<keyword evidence="6" id="KW-0479">Metal-binding</keyword>
<name>A0A0P1MYC1_9BACT</name>
<gene>
    <name evidence="11" type="ORF">JGI23_00899</name>
</gene>
<evidence type="ECO:0000256" key="2">
    <source>
        <dbReference type="ARBA" id="ARBA00007599"/>
    </source>
</evidence>
<dbReference type="Pfam" id="PF02367">
    <property type="entry name" value="TsaE"/>
    <property type="match status" value="1"/>
</dbReference>
<evidence type="ECO:0000256" key="7">
    <source>
        <dbReference type="ARBA" id="ARBA00022741"/>
    </source>
</evidence>
<dbReference type="GO" id="GO:0005524">
    <property type="term" value="F:ATP binding"/>
    <property type="evidence" value="ECO:0007669"/>
    <property type="project" value="UniProtKB-KW"/>
</dbReference>
<protein>
    <recommendedName>
        <fullName evidence="3">tRNA threonylcarbamoyladenosine biosynthesis protein TsaE</fullName>
    </recommendedName>
    <alternativeName>
        <fullName evidence="10">t(6)A37 threonylcarbamoyladenosine biosynthesis protein TsaE</fullName>
    </alternativeName>
</protein>